<sequence>MTPDQIIQLRQLIKEVREMIKCPHDKNVVPCDFCKRTRLLDEALALLPCENCGGSGVEEFRDIESDGDLTYRPCPRCRKPKKECKKKGSCTRYMDGTCEDCPAYQLKTP</sequence>
<proteinExistence type="predicted"/>
<gene>
    <name evidence="1" type="ORF">LCGC14_0573900</name>
</gene>
<dbReference type="EMBL" id="LAZR01000851">
    <property type="protein sequence ID" value="KKN56245.1"/>
    <property type="molecule type" value="Genomic_DNA"/>
</dbReference>
<reference evidence="1" key="1">
    <citation type="journal article" date="2015" name="Nature">
        <title>Complex archaea that bridge the gap between prokaryotes and eukaryotes.</title>
        <authorList>
            <person name="Spang A."/>
            <person name="Saw J.H."/>
            <person name="Jorgensen S.L."/>
            <person name="Zaremba-Niedzwiedzka K."/>
            <person name="Martijn J."/>
            <person name="Lind A.E."/>
            <person name="van Eijk R."/>
            <person name="Schleper C."/>
            <person name="Guy L."/>
            <person name="Ettema T.J."/>
        </authorList>
    </citation>
    <scope>NUCLEOTIDE SEQUENCE</scope>
</reference>
<dbReference type="AlphaFoldDB" id="A0A0F9RIC5"/>
<comment type="caution">
    <text evidence="1">The sequence shown here is derived from an EMBL/GenBank/DDBJ whole genome shotgun (WGS) entry which is preliminary data.</text>
</comment>
<organism evidence="1">
    <name type="scientific">marine sediment metagenome</name>
    <dbReference type="NCBI Taxonomy" id="412755"/>
    <lineage>
        <taxon>unclassified sequences</taxon>
        <taxon>metagenomes</taxon>
        <taxon>ecological metagenomes</taxon>
    </lineage>
</organism>
<protein>
    <submittedName>
        <fullName evidence="1">Uncharacterized protein</fullName>
    </submittedName>
</protein>
<accession>A0A0F9RIC5</accession>
<name>A0A0F9RIC5_9ZZZZ</name>
<evidence type="ECO:0000313" key="1">
    <source>
        <dbReference type="EMBL" id="KKN56245.1"/>
    </source>
</evidence>